<proteinExistence type="predicted"/>
<name>V4B4K4_LOTGI</name>
<keyword evidence="3" id="KW-1185">Reference proteome</keyword>
<evidence type="ECO:0008006" key="4">
    <source>
        <dbReference type="Google" id="ProtNLM"/>
    </source>
</evidence>
<accession>V4B4K4</accession>
<evidence type="ECO:0000313" key="2">
    <source>
        <dbReference type="EMBL" id="ESP02406.1"/>
    </source>
</evidence>
<dbReference type="AlphaFoldDB" id="V4B4K4"/>
<gene>
    <name evidence="2" type="ORF">LOTGIDRAFT_172064</name>
</gene>
<organism evidence="2 3">
    <name type="scientific">Lottia gigantea</name>
    <name type="common">Giant owl limpet</name>
    <dbReference type="NCBI Taxonomy" id="225164"/>
    <lineage>
        <taxon>Eukaryota</taxon>
        <taxon>Metazoa</taxon>
        <taxon>Spiralia</taxon>
        <taxon>Lophotrochozoa</taxon>
        <taxon>Mollusca</taxon>
        <taxon>Gastropoda</taxon>
        <taxon>Patellogastropoda</taxon>
        <taxon>Lottioidea</taxon>
        <taxon>Lottiidae</taxon>
        <taxon>Lottia</taxon>
    </lineage>
</organism>
<evidence type="ECO:0000313" key="3">
    <source>
        <dbReference type="Proteomes" id="UP000030746"/>
    </source>
</evidence>
<feature type="signal peptide" evidence="1">
    <location>
        <begin position="1"/>
        <end position="24"/>
    </location>
</feature>
<evidence type="ECO:0000256" key="1">
    <source>
        <dbReference type="SAM" id="SignalP"/>
    </source>
</evidence>
<dbReference type="HOGENOM" id="CLU_1112379_0_0_1"/>
<dbReference type="KEGG" id="lgi:LOTGIDRAFT_172064"/>
<dbReference type="GeneID" id="20241992"/>
<keyword evidence="1" id="KW-0732">Signal</keyword>
<reference evidence="2 3" key="1">
    <citation type="journal article" date="2013" name="Nature">
        <title>Insights into bilaterian evolution from three spiralian genomes.</title>
        <authorList>
            <person name="Simakov O."/>
            <person name="Marletaz F."/>
            <person name="Cho S.J."/>
            <person name="Edsinger-Gonzales E."/>
            <person name="Havlak P."/>
            <person name="Hellsten U."/>
            <person name="Kuo D.H."/>
            <person name="Larsson T."/>
            <person name="Lv J."/>
            <person name="Arendt D."/>
            <person name="Savage R."/>
            <person name="Osoegawa K."/>
            <person name="de Jong P."/>
            <person name="Grimwood J."/>
            <person name="Chapman J.A."/>
            <person name="Shapiro H."/>
            <person name="Aerts A."/>
            <person name="Otillar R.P."/>
            <person name="Terry A.Y."/>
            <person name="Boore J.L."/>
            <person name="Grigoriev I.V."/>
            <person name="Lindberg D.R."/>
            <person name="Seaver E.C."/>
            <person name="Weisblat D.A."/>
            <person name="Putnam N.H."/>
            <person name="Rokhsar D.S."/>
        </authorList>
    </citation>
    <scope>NUCLEOTIDE SEQUENCE [LARGE SCALE GENOMIC DNA]</scope>
</reference>
<dbReference type="EMBL" id="KB200255">
    <property type="protein sequence ID" value="ESP02406.1"/>
    <property type="molecule type" value="Genomic_DNA"/>
</dbReference>
<sequence>MTAFSLFWKLHWIYLLDLVHFAECGTFFTKALREVSYIQNVSEQNHLVFALKSDPQSVVYLYNDVFKTGAVAMGKGSNPKIIFFAIDCDYPEHLHTSDLATPTEYSWLWIKWTGTQLKFGTGKTPGVDLVYSTPFSHDVKYIGFAKYGRSTESHWIVGQTNEHMNESEFKKTEGRRIRDTSSAYHVSSSFQCAEFCLSLNGCYGFNLSLKVNGFSVCELIQKDMEYIMCNDIDSLDWTVEENSTWTHYYL</sequence>
<dbReference type="RefSeq" id="XP_009046894.1">
    <property type="nucleotide sequence ID" value="XM_009048646.1"/>
</dbReference>
<dbReference type="Proteomes" id="UP000030746">
    <property type="component" value="Unassembled WGS sequence"/>
</dbReference>
<dbReference type="CTD" id="20241992"/>
<feature type="chain" id="PRO_5004717775" description="Farnesoic acid O-methyl transferase domain-containing protein" evidence="1">
    <location>
        <begin position="25"/>
        <end position="250"/>
    </location>
</feature>
<protein>
    <recommendedName>
        <fullName evidence="4">Farnesoic acid O-methyl transferase domain-containing protein</fullName>
    </recommendedName>
</protein>